<protein>
    <recommendedName>
        <fullName evidence="2">Transposase IS4-like domain-containing protein</fullName>
    </recommendedName>
</protein>
<feature type="compositionally biased region" description="Basic residues" evidence="1">
    <location>
        <begin position="157"/>
        <end position="178"/>
    </location>
</feature>
<evidence type="ECO:0000313" key="3">
    <source>
        <dbReference type="EMBL" id="ETW92048.1"/>
    </source>
</evidence>
<dbReference type="Proteomes" id="UP000019140">
    <property type="component" value="Unassembled WGS sequence"/>
</dbReference>
<name>W4L1T3_9BACT</name>
<dbReference type="GO" id="GO:0006313">
    <property type="term" value="P:DNA transposition"/>
    <property type="evidence" value="ECO:0007669"/>
    <property type="project" value="InterPro"/>
</dbReference>
<dbReference type="HOGENOM" id="CLU_1457344_0_0_7"/>
<evidence type="ECO:0000259" key="2">
    <source>
        <dbReference type="Pfam" id="PF01609"/>
    </source>
</evidence>
<comment type="caution">
    <text evidence="3">The sequence shown here is derived from an EMBL/GenBank/DDBJ whole genome shotgun (WGS) entry which is preliminary data.</text>
</comment>
<dbReference type="PANTHER" id="PTHR37529">
    <property type="entry name" value="TRANSPOSASE INSG FOR INSERTION SEQUENCE ELEMENT IS4-RELATED"/>
    <property type="match status" value="1"/>
</dbReference>
<dbReference type="EMBL" id="AZHX01003129">
    <property type="protein sequence ID" value="ETW92048.1"/>
    <property type="molecule type" value="Genomic_DNA"/>
</dbReference>
<accession>W4L1T3</accession>
<dbReference type="PANTHER" id="PTHR37529:SF1">
    <property type="entry name" value="TRANSPOSASE INSG FOR INSERTION SEQUENCE ELEMENT IS4-RELATED"/>
    <property type="match status" value="1"/>
</dbReference>
<organism evidence="3 4">
    <name type="scientific">Candidatus Entotheonella gemina</name>
    <dbReference type="NCBI Taxonomy" id="1429439"/>
    <lineage>
        <taxon>Bacteria</taxon>
        <taxon>Pseudomonadati</taxon>
        <taxon>Nitrospinota/Tectimicrobiota group</taxon>
        <taxon>Candidatus Tectimicrobiota</taxon>
        <taxon>Candidatus Entotheonellia</taxon>
        <taxon>Candidatus Entotheonellales</taxon>
        <taxon>Candidatus Entotheonellaceae</taxon>
        <taxon>Candidatus Entotheonella</taxon>
    </lineage>
</organism>
<dbReference type="GO" id="GO:0003677">
    <property type="term" value="F:DNA binding"/>
    <property type="evidence" value="ECO:0007669"/>
    <property type="project" value="InterPro"/>
</dbReference>
<feature type="non-terminal residue" evidence="3">
    <location>
        <position position="1"/>
    </location>
</feature>
<sequence length="185" mass="21500">SQELYDQMPEELVIRAVKNKTRIIVTTLLDAEEYSRTEIIGLYLKRWHVETDFDVIKTTMQMEMLRCKSPEMVRKEISVNLLVYNMIRALMGKAAEHIRKTPREISFKAAQETLVSFHQTLLGASGDWLEEKIANMLEIIGQHVVGNRPGRSEPRAVKRRPKPHKRLQHPRAQARRLKQYQGKAA</sequence>
<feature type="region of interest" description="Disordered" evidence="1">
    <location>
        <begin position="147"/>
        <end position="185"/>
    </location>
</feature>
<dbReference type="GO" id="GO:0004803">
    <property type="term" value="F:transposase activity"/>
    <property type="evidence" value="ECO:0007669"/>
    <property type="project" value="InterPro"/>
</dbReference>
<dbReference type="InterPro" id="IPR002559">
    <property type="entry name" value="Transposase_11"/>
</dbReference>
<dbReference type="AlphaFoldDB" id="W4L1T3"/>
<gene>
    <name evidence="3" type="ORF">ETSY2_54735</name>
</gene>
<dbReference type="Pfam" id="PF01609">
    <property type="entry name" value="DDE_Tnp_1"/>
    <property type="match status" value="1"/>
</dbReference>
<evidence type="ECO:0000256" key="1">
    <source>
        <dbReference type="SAM" id="MobiDB-lite"/>
    </source>
</evidence>
<reference evidence="3 4" key="1">
    <citation type="journal article" date="2014" name="Nature">
        <title>An environmental bacterial taxon with a large and distinct metabolic repertoire.</title>
        <authorList>
            <person name="Wilson M.C."/>
            <person name="Mori T."/>
            <person name="Ruckert C."/>
            <person name="Uria A.R."/>
            <person name="Helf M.J."/>
            <person name="Takada K."/>
            <person name="Gernert C."/>
            <person name="Steffens U.A."/>
            <person name="Heycke N."/>
            <person name="Schmitt S."/>
            <person name="Rinke C."/>
            <person name="Helfrich E.J."/>
            <person name="Brachmann A.O."/>
            <person name="Gurgui C."/>
            <person name="Wakimoto T."/>
            <person name="Kracht M."/>
            <person name="Crusemann M."/>
            <person name="Hentschel U."/>
            <person name="Abe I."/>
            <person name="Matsunaga S."/>
            <person name="Kalinowski J."/>
            <person name="Takeyama H."/>
            <person name="Piel J."/>
        </authorList>
    </citation>
    <scope>NUCLEOTIDE SEQUENCE [LARGE SCALE GENOMIC DNA]</scope>
    <source>
        <strain evidence="4">TSY2</strain>
    </source>
</reference>
<dbReference type="InterPro" id="IPR012337">
    <property type="entry name" value="RNaseH-like_sf"/>
</dbReference>
<evidence type="ECO:0000313" key="4">
    <source>
        <dbReference type="Proteomes" id="UP000019140"/>
    </source>
</evidence>
<feature type="domain" description="Transposase IS4-like" evidence="2">
    <location>
        <begin position="16"/>
        <end position="86"/>
    </location>
</feature>
<keyword evidence="4" id="KW-1185">Reference proteome</keyword>
<dbReference type="SUPFAM" id="SSF53098">
    <property type="entry name" value="Ribonuclease H-like"/>
    <property type="match status" value="1"/>
</dbReference>
<proteinExistence type="predicted"/>